<dbReference type="EC" id="7.1.2.2" evidence="14"/>
<dbReference type="RefSeq" id="WP_165141021.1">
    <property type="nucleotide sequence ID" value="NZ_JAALLT010000002.1"/>
</dbReference>
<keyword evidence="8 14" id="KW-1278">Translocase</keyword>
<dbReference type="NCBIfam" id="NF009884">
    <property type="entry name" value="PRK13343.1"/>
    <property type="match status" value="1"/>
</dbReference>
<evidence type="ECO:0000259" key="17">
    <source>
        <dbReference type="Pfam" id="PF02874"/>
    </source>
</evidence>
<evidence type="ECO:0000256" key="8">
    <source>
        <dbReference type="ARBA" id="ARBA00022967"/>
    </source>
</evidence>
<dbReference type="AlphaFoldDB" id="A0A6M1T1F2"/>
<dbReference type="Proteomes" id="UP000473278">
    <property type="component" value="Unassembled WGS sequence"/>
</dbReference>
<keyword evidence="10 14" id="KW-0472">Membrane</keyword>
<comment type="function">
    <text evidence="1 14">Produces ATP from ADP in the presence of a proton gradient across the membrane. The alpha chain is a regulatory subunit.</text>
</comment>
<evidence type="ECO:0000256" key="10">
    <source>
        <dbReference type="ARBA" id="ARBA00023136"/>
    </source>
</evidence>
<dbReference type="InterPro" id="IPR004100">
    <property type="entry name" value="ATPase_F1/V1/A1_a/bsu_N"/>
</dbReference>
<dbReference type="InterPro" id="IPR033732">
    <property type="entry name" value="ATP_synth_F1_a_nt-bd_dom"/>
</dbReference>
<comment type="similarity">
    <text evidence="3 14">Belongs to the ATPase alpha/beta chains family.</text>
</comment>
<dbReference type="Pfam" id="PF00306">
    <property type="entry name" value="ATP-synt_ab_C"/>
    <property type="match status" value="1"/>
</dbReference>
<dbReference type="GO" id="GO:0046933">
    <property type="term" value="F:proton-transporting ATP synthase activity, rotational mechanism"/>
    <property type="evidence" value="ECO:0007669"/>
    <property type="project" value="UniProtKB-UniRule"/>
</dbReference>
<dbReference type="SUPFAM" id="SSF52540">
    <property type="entry name" value="P-loop containing nucleoside triphosphate hydrolases"/>
    <property type="match status" value="1"/>
</dbReference>
<proteinExistence type="inferred from homology"/>
<evidence type="ECO:0000256" key="12">
    <source>
        <dbReference type="ARBA" id="ARBA00023310"/>
    </source>
</evidence>
<evidence type="ECO:0000259" key="15">
    <source>
        <dbReference type="Pfam" id="PF00006"/>
    </source>
</evidence>
<dbReference type="SUPFAM" id="SSF47917">
    <property type="entry name" value="C-terminal domain of alpha and beta subunits of F1 ATP synthase"/>
    <property type="match status" value="1"/>
</dbReference>
<dbReference type="CDD" id="cd18116">
    <property type="entry name" value="ATP-synt_F1_alpha_N"/>
    <property type="match status" value="1"/>
</dbReference>
<dbReference type="InterPro" id="IPR005294">
    <property type="entry name" value="ATP_synth_F1_asu"/>
</dbReference>
<keyword evidence="11 14" id="KW-0139">CF(1)</keyword>
<dbReference type="HAMAP" id="MF_01346">
    <property type="entry name" value="ATP_synth_alpha_bact"/>
    <property type="match status" value="1"/>
</dbReference>
<keyword evidence="14" id="KW-1003">Cell membrane</keyword>
<gene>
    <name evidence="14" type="primary">atpA</name>
    <name evidence="18" type="ORF">G3570_07980</name>
</gene>
<evidence type="ECO:0000256" key="6">
    <source>
        <dbReference type="ARBA" id="ARBA00022781"/>
    </source>
</evidence>
<dbReference type="CDD" id="cd01132">
    <property type="entry name" value="F1-ATPase_alpha_CD"/>
    <property type="match status" value="1"/>
</dbReference>
<evidence type="ECO:0000256" key="9">
    <source>
        <dbReference type="ARBA" id="ARBA00023065"/>
    </source>
</evidence>
<evidence type="ECO:0000256" key="1">
    <source>
        <dbReference type="ARBA" id="ARBA00003784"/>
    </source>
</evidence>
<dbReference type="InterPro" id="IPR038376">
    <property type="entry name" value="ATP_synth_asu_C_sf"/>
</dbReference>
<feature type="site" description="Required for activity" evidence="14">
    <location>
        <position position="367"/>
    </location>
</feature>
<dbReference type="Pfam" id="PF00006">
    <property type="entry name" value="ATP-synt_ab"/>
    <property type="match status" value="1"/>
</dbReference>
<dbReference type="GO" id="GO:0045259">
    <property type="term" value="C:proton-transporting ATP synthase complex"/>
    <property type="evidence" value="ECO:0007669"/>
    <property type="project" value="UniProtKB-KW"/>
</dbReference>
<evidence type="ECO:0000256" key="11">
    <source>
        <dbReference type="ARBA" id="ARBA00023196"/>
    </source>
</evidence>
<organism evidence="18 19">
    <name type="scientific">Halalkalibaculum roseum</name>
    <dbReference type="NCBI Taxonomy" id="2709311"/>
    <lineage>
        <taxon>Bacteria</taxon>
        <taxon>Pseudomonadati</taxon>
        <taxon>Balneolota</taxon>
        <taxon>Balneolia</taxon>
        <taxon>Balneolales</taxon>
        <taxon>Balneolaceae</taxon>
        <taxon>Halalkalibaculum</taxon>
    </lineage>
</organism>
<keyword evidence="5 14" id="KW-0547">Nucleotide-binding</keyword>
<evidence type="ECO:0000256" key="14">
    <source>
        <dbReference type="HAMAP-Rule" id="MF_01346"/>
    </source>
</evidence>
<dbReference type="Pfam" id="PF02874">
    <property type="entry name" value="ATP-synt_ab_N"/>
    <property type="match status" value="1"/>
</dbReference>
<dbReference type="InterPro" id="IPR023366">
    <property type="entry name" value="ATP_synth_asu-like_sf"/>
</dbReference>
<evidence type="ECO:0000256" key="5">
    <source>
        <dbReference type="ARBA" id="ARBA00022741"/>
    </source>
</evidence>
<keyword evidence="7 14" id="KW-0067">ATP-binding</keyword>
<sequence>MKYQKSAIAIVDDVFEAINEAWQEDPGLIVRETGRVLSVGEGIARVDGLPNVLTDELVRFSSGSLGLTYNLDPKEIGVILLDDEHTIEAGEEVFRTERVLEVPVGDSLLGRVVDSLGRASDGKGNIRHFDYYPVERPAPTIMSRISVDTPLQTGIVTIDALLPIGRGQRELILGDRQTGKTAIALDSIINQKDSGVICIYCAIGKQRAEVNRVIADLQKYGSMEHSIVMSASSSVPVGLQYIAPYAATSMGEYFMEKGRDVLIVYDDLTWHARAYRELALLLRRPPGREAYPGDIFHIHARLLERSTHLKKELGGGSLTALPIIETQAQDISAFIPTNLISITDGQIYLSPSLFRKDVLPAIDVGKSVSRVGGAAQLPAYRMVTGELRLAYSQFEELEAFSRFSSRLDEDTREQIQRGRRIREVLKQDQFNTLEVFEQIGLLVAVTEGLFDRLELQQVSSACEVIREYMSQEMEPIRIKISEGKQLSEDEQRELTESLKNVLQQNFPIEKSEEVTEDADR</sequence>
<dbReference type="SUPFAM" id="SSF50615">
    <property type="entry name" value="N-terminal domain of alpha and beta subunits of F1 ATP synthase"/>
    <property type="match status" value="1"/>
</dbReference>
<comment type="subunit">
    <text evidence="13">F-type ATPases have 2 components, CF(1) - the catalytic core - and CF(0) - the membrane proton channel. CF(1) has five subunits: alpha(3), beta(3), gamma(1), delta(1), epsilon(1). CF(0) has four main subunits: a(1), b(1), b'(1) and c(9-12).</text>
</comment>
<dbReference type="InterPro" id="IPR000194">
    <property type="entry name" value="ATPase_F1/V1/A1_a/bsu_nucl-bd"/>
</dbReference>
<comment type="subcellular location">
    <subcellularLocation>
        <location evidence="14">Cell membrane</location>
        <topology evidence="14">Peripheral membrane protein</topology>
    </subcellularLocation>
    <subcellularLocation>
        <location evidence="2">Membrane</location>
    </subcellularLocation>
</comment>
<feature type="domain" description="ATPase F1/V1/A1 complex alpha/beta subunit nucleotide-binding" evidence="15">
    <location>
        <begin position="154"/>
        <end position="369"/>
    </location>
</feature>
<dbReference type="GO" id="GO:0005886">
    <property type="term" value="C:plasma membrane"/>
    <property type="evidence" value="ECO:0007669"/>
    <property type="project" value="UniProtKB-SubCell"/>
</dbReference>
<keyword evidence="19" id="KW-1185">Reference proteome</keyword>
<dbReference type="NCBIfam" id="TIGR03324">
    <property type="entry name" value="alt_F1F0_F1_al"/>
    <property type="match status" value="1"/>
</dbReference>
<dbReference type="PANTHER" id="PTHR48082">
    <property type="entry name" value="ATP SYNTHASE SUBUNIT ALPHA, MITOCHONDRIAL"/>
    <property type="match status" value="1"/>
</dbReference>
<dbReference type="GO" id="GO:0005524">
    <property type="term" value="F:ATP binding"/>
    <property type="evidence" value="ECO:0007669"/>
    <property type="project" value="UniProtKB-UniRule"/>
</dbReference>
<dbReference type="InterPro" id="IPR036121">
    <property type="entry name" value="ATPase_F1/V1/A1_a/bsu_N_sf"/>
</dbReference>
<dbReference type="InterPro" id="IPR027417">
    <property type="entry name" value="P-loop_NTPase"/>
</dbReference>
<dbReference type="InterPro" id="IPR020003">
    <property type="entry name" value="ATPase_a/bsu_AS"/>
</dbReference>
<feature type="domain" description="ATP synthase alpha subunit C-terminal" evidence="16">
    <location>
        <begin position="376"/>
        <end position="500"/>
    </location>
</feature>
<keyword evidence="12 14" id="KW-0066">ATP synthesis</keyword>
<comment type="catalytic activity">
    <reaction evidence="14">
        <text>ATP + H2O + 4 H(+)(in) = ADP + phosphate + 5 H(+)(out)</text>
        <dbReference type="Rhea" id="RHEA:57720"/>
        <dbReference type="ChEBI" id="CHEBI:15377"/>
        <dbReference type="ChEBI" id="CHEBI:15378"/>
        <dbReference type="ChEBI" id="CHEBI:30616"/>
        <dbReference type="ChEBI" id="CHEBI:43474"/>
        <dbReference type="ChEBI" id="CHEBI:456216"/>
        <dbReference type="EC" id="7.1.2.2"/>
    </reaction>
</comment>
<dbReference type="FunFam" id="3.40.50.300:FF:000002">
    <property type="entry name" value="ATP synthase subunit alpha"/>
    <property type="match status" value="1"/>
</dbReference>
<dbReference type="GO" id="GO:0043531">
    <property type="term" value="F:ADP binding"/>
    <property type="evidence" value="ECO:0007669"/>
    <property type="project" value="TreeGrafter"/>
</dbReference>
<keyword evidence="4 14" id="KW-0813">Transport</keyword>
<evidence type="ECO:0000313" key="19">
    <source>
        <dbReference type="Proteomes" id="UP000473278"/>
    </source>
</evidence>
<dbReference type="Gene3D" id="1.20.150.20">
    <property type="entry name" value="ATP synthase alpha/beta chain, C-terminal domain"/>
    <property type="match status" value="1"/>
</dbReference>
<dbReference type="InterPro" id="IPR000793">
    <property type="entry name" value="ATP_synth_asu_C"/>
</dbReference>
<dbReference type="InterPro" id="IPR017710">
    <property type="entry name" value="Alt_ATP_synth_F1_asu"/>
</dbReference>
<dbReference type="PANTHER" id="PTHR48082:SF2">
    <property type="entry name" value="ATP SYNTHASE SUBUNIT ALPHA, MITOCHONDRIAL"/>
    <property type="match status" value="1"/>
</dbReference>
<evidence type="ECO:0000256" key="3">
    <source>
        <dbReference type="ARBA" id="ARBA00008936"/>
    </source>
</evidence>
<dbReference type="NCBIfam" id="TIGR00962">
    <property type="entry name" value="atpA"/>
    <property type="match status" value="1"/>
</dbReference>
<evidence type="ECO:0000256" key="13">
    <source>
        <dbReference type="ARBA" id="ARBA00026013"/>
    </source>
</evidence>
<dbReference type="Gene3D" id="2.40.30.20">
    <property type="match status" value="1"/>
</dbReference>
<dbReference type="EMBL" id="JAALLT010000002">
    <property type="protein sequence ID" value="NGP76567.1"/>
    <property type="molecule type" value="Genomic_DNA"/>
</dbReference>
<keyword evidence="9 14" id="KW-0406">Ion transport</keyword>
<name>A0A6M1T1F2_9BACT</name>
<evidence type="ECO:0000313" key="18">
    <source>
        <dbReference type="EMBL" id="NGP76567.1"/>
    </source>
</evidence>
<accession>A0A6M1T1F2</accession>
<feature type="binding site" evidence="14">
    <location>
        <begin position="174"/>
        <end position="181"/>
    </location>
    <ligand>
        <name>ATP</name>
        <dbReference type="ChEBI" id="CHEBI:30616"/>
    </ligand>
</feature>
<reference evidence="18 19" key="1">
    <citation type="submission" date="2020-02" db="EMBL/GenBank/DDBJ databases">
        <title>Balneolaceae bacterium YR4-1, complete genome.</title>
        <authorList>
            <person name="Li Y."/>
            <person name="Wu S."/>
        </authorList>
    </citation>
    <scope>NUCLEOTIDE SEQUENCE [LARGE SCALE GENOMIC DNA]</scope>
    <source>
        <strain evidence="18 19">YR4-1</strain>
    </source>
</reference>
<evidence type="ECO:0000259" key="16">
    <source>
        <dbReference type="Pfam" id="PF00306"/>
    </source>
</evidence>
<feature type="domain" description="ATPase F1/V1/A1 complex alpha/beta subunit N-terminal" evidence="17">
    <location>
        <begin position="29"/>
        <end position="96"/>
    </location>
</feature>
<dbReference type="PROSITE" id="PS00152">
    <property type="entry name" value="ATPASE_ALPHA_BETA"/>
    <property type="match status" value="1"/>
</dbReference>
<keyword evidence="6 14" id="KW-0375">Hydrogen ion transport</keyword>
<evidence type="ECO:0000256" key="4">
    <source>
        <dbReference type="ARBA" id="ARBA00022448"/>
    </source>
</evidence>
<dbReference type="Gene3D" id="3.40.50.300">
    <property type="entry name" value="P-loop containing nucleotide triphosphate hydrolases"/>
    <property type="match status" value="1"/>
</dbReference>
<dbReference type="CDD" id="cd18113">
    <property type="entry name" value="ATP-synt_F1_alpha_C"/>
    <property type="match status" value="1"/>
</dbReference>
<protein>
    <recommendedName>
        <fullName evidence="14">ATP synthase subunit alpha</fullName>
        <ecNumber evidence="14">7.1.2.2</ecNumber>
    </recommendedName>
    <alternativeName>
        <fullName evidence="14">ATP synthase F1 sector subunit alpha</fullName>
    </alternativeName>
    <alternativeName>
        <fullName evidence="14">F-ATPase subunit alpha</fullName>
    </alternativeName>
</protein>
<evidence type="ECO:0000256" key="7">
    <source>
        <dbReference type="ARBA" id="ARBA00022840"/>
    </source>
</evidence>
<comment type="caution">
    <text evidence="18">The sequence shown here is derived from an EMBL/GenBank/DDBJ whole genome shotgun (WGS) entry which is preliminary data.</text>
</comment>
<evidence type="ECO:0000256" key="2">
    <source>
        <dbReference type="ARBA" id="ARBA00004370"/>
    </source>
</evidence>